<dbReference type="OrthoDB" id="10012538at2759"/>
<evidence type="ECO:0000256" key="3">
    <source>
        <dbReference type="ARBA" id="ARBA00022692"/>
    </source>
</evidence>
<gene>
    <name evidence="7" type="ORF">LSTR_LSTR006958</name>
</gene>
<evidence type="ECO:0000313" key="7">
    <source>
        <dbReference type="EMBL" id="RZF34573.1"/>
    </source>
</evidence>
<proteinExistence type="inferred from homology"/>
<organism evidence="7 8">
    <name type="scientific">Laodelphax striatellus</name>
    <name type="common">Small brown planthopper</name>
    <name type="synonym">Delphax striatella</name>
    <dbReference type="NCBI Taxonomy" id="195883"/>
    <lineage>
        <taxon>Eukaryota</taxon>
        <taxon>Metazoa</taxon>
        <taxon>Ecdysozoa</taxon>
        <taxon>Arthropoda</taxon>
        <taxon>Hexapoda</taxon>
        <taxon>Insecta</taxon>
        <taxon>Pterygota</taxon>
        <taxon>Neoptera</taxon>
        <taxon>Paraneoptera</taxon>
        <taxon>Hemiptera</taxon>
        <taxon>Auchenorrhyncha</taxon>
        <taxon>Fulgoroidea</taxon>
        <taxon>Delphacidae</taxon>
        <taxon>Criomorphinae</taxon>
        <taxon>Laodelphax</taxon>
    </lineage>
</organism>
<dbReference type="Pfam" id="PF25807">
    <property type="entry name" value="Clarin-2"/>
    <property type="match status" value="1"/>
</dbReference>
<dbReference type="GO" id="GO:0016020">
    <property type="term" value="C:membrane"/>
    <property type="evidence" value="ECO:0007669"/>
    <property type="project" value="UniProtKB-SubCell"/>
</dbReference>
<feature type="transmembrane region" description="Helical" evidence="6">
    <location>
        <begin position="182"/>
        <end position="201"/>
    </location>
</feature>
<keyword evidence="5 6" id="KW-0472">Membrane</keyword>
<feature type="transmembrane region" description="Helical" evidence="6">
    <location>
        <begin position="130"/>
        <end position="150"/>
    </location>
</feature>
<name>A0A482WM69_LAOST</name>
<dbReference type="PANTHER" id="PTHR31548:SF1">
    <property type="entry name" value="LD47387P"/>
    <property type="match status" value="1"/>
</dbReference>
<accession>A0A482WM69</accession>
<evidence type="ECO:0000256" key="4">
    <source>
        <dbReference type="ARBA" id="ARBA00022989"/>
    </source>
</evidence>
<dbReference type="Gene3D" id="1.20.140.150">
    <property type="match status" value="1"/>
</dbReference>
<evidence type="ECO:0000313" key="8">
    <source>
        <dbReference type="Proteomes" id="UP000291343"/>
    </source>
</evidence>
<reference evidence="7 8" key="1">
    <citation type="journal article" date="2017" name="Gigascience">
        <title>Genome sequence of the small brown planthopper, Laodelphax striatellus.</title>
        <authorList>
            <person name="Zhu J."/>
            <person name="Jiang F."/>
            <person name="Wang X."/>
            <person name="Yang P."/>
            <person name="Bao Y."/>
            <person name="Zhao W."/>
            <person name="Wang W."/>
            <person name="Lu H."/>
            <person name="Wang Q."/>
            <person name="Cui N."/>
            <person name="Li J."/>
            <person name="Chen X."/>
            <person name="Luo L."/>
            <person name="Yu J."/>
            <person name="Kang L."/>
            <person name="Cui F."/>
        </authorList>
    </citation>
    <scope>NUCLEOTIDE SEQUENCE [LARGE SCALE GENOMIC DNA]</scope>
    <source>
        <strain evidence="7">Lst14</strain>
    </source>
</reference>
<sequence>MMNLYKRGMIFVTFLGSCLSIVLIAAALGTNYWVVAQARRIPNPTESDGHVHFGLFQGVKDLNVAYGWRTYHFSVLDLMQQDMDFMVYSYWMTTVVTTSSSLIFAAASAVFAVINTATTPIGSFTGVPGLYLWNLLTIILQMFAVSFWILQFTKKLQKNVMSLEDQANLWTSDGRAAYGHSFWFVVSAVIVHVINLTFIYFGTSDSREKKSSVPVTEEKGNGAIMLY</sequence>
<dbReference type="GO" id="GO:0007605">
    <property type="term" value="P:sensory perception of sound"/>
    <property type="evidence" value="ECO:0007669"/>
    <property type="project" value="UniProtKB-ARBA"/>
</dbReference>
<keyword evidence="8" id="KW-1185">Reference proteome</keyword>
<comment type="similarity">
    <text evidence="2">Belongs to the clarin family.</text>
</comment>
<evidence type="ECO:0000256" key="6">
    <source>
        <dbReference type="SAM" id="Phobius"/>
    </source>
</evidence>
<dbReference type="PROSITE" id="PS51257">
    <property type="entry name" value="PROKAR_LIPOPROTEIN"/>
    <property type="match status" value="1"/>
</dbReference>
<keyword evidence="4 6" id="KW-1133">Transmembrane helix</keyword>
<protein>
    <recommendedName>
        <fullName evidence="9">Clarin-3</fullName>
    </recommendedName>
</protein>
<comment type="caution">
    <text evidence="7">The sequence shown here is derived from an EMBL/GenBank/DDBJ whole genome shotgun (WGS) entry which is preliminary data.</text>
</comment>
<dbReference type="PANTHER" id="PTHR31548">
    <property type="entry name" value="CLARIN"/>
    <property type="match status" value="1"/>
</dbReference>
<evidence type="ECO:0008006" key="9">
    <source>
        <dbReference type="Google" id="ProtNLM"/>
    </source>
</evidence>
<keyword evidence="3 6" id="KW-0812">Transmembrane</keyword>
<evidence type="ECO:0000256" key="5">
    <source>
        <dbReference type="ARBA" id="ARBA00023136"/>
    </source>
</evidence>
<evidence type="ECO:0000256" key="2">
    <source>
        <dbReference type="ARBA" id="ARBA00005787"/>
    </source>
</evidence>
<dbReference type="AlphaFoldDB" id="A0A482WM69"/>
<dbReference type="InParanoid" id="A0A482WM69"/>
<dbReference type="EMBL" id="QKKF02031090">
    <property type="protein sequence ID" value="RZF34573.1"/>
    <property type="molecule type" value="Genomic_DNA"/>
</dbReference>
<evidence type="ECO:0000256" key="1">
    <source>
        <dbReference type="ARBA" id="ARBA00004141"/>
    </source>
</evidence>
<dbReference type="Proteomes" id="UP000291343">
    <property type="component" value="Unassembled WGS sequence"/>
</dbReference>
<comment type="subcellular location">
    <subcellularLocation>
        <location evidence="1">Membrane</location>
        <topology evidence="1">Multi-pass membrane protein</topology>
    </subcellularLocation>
</comment>
<feature type="transmembrane region" description="Helical" evidence="6">
    <location>
        <begin position="88"/>
        <end position="118"/>
    </location>
</feature>
<dbReference type="STRING" id="195883.A0A482WM69"/>
<dbReference type="InterPro" id="IPR026748">
    <property type="entry name" value="Clarin"/>
</dbReference>